<keyword evidence="2" id="KW-1185">Reference proteome</keyword>
<sequence>MEIPTSPAFVLMDQAPTIISRPANPKAFAVSILNSVEEANGIPKNYALEFTPFWFLKSKNMTALKYMGYNAAKGKQLPFSAMRMVSVSGAFVNTSGDSAAKNVSNIAIGAKTTLFRLRTAEDQKLILQAYKDILDSLKKITKKLALDPNFITASPSQRDSIANSLLKNYKKDRQINIFEILNRRPLLTVDGAIGYSRFFTDQQYSSGSTGRFGQWLVVGFTPRFMKDNKPVENRYLNIYGFLRHLSDGTLANDNAQRNVRYLDLGGKIELEFDKLILSFEAIARNKQNDDKNILTQTGNTSRSTGLIKYKITNNFYVTGSFGKNFDSKNNLISLFGVNWGINSGGEKAPLEK</sequence>
<protein>
    <submittedName>
        <fullName evidence="1">Uncharacterized protein</fullName>
    </submittedName>
</protein>
<reference evidence="1 2" key="1">
    <citation type="submission" date="2020-03" db="EMBL/GenBank/DDBJ databases">
        <title>Genomic Encyclopedia of Type Strains, Phase IV (KMG-IV): sequencing the most valuable type-strain genomes for metagenomic binning, comparative biology and taxonomic classification.</title>
        <authorList>
            <person name="Goeker M."/>
        </authorList>
    </citation>
    <scope>NUCLEOTIDE SEQUENCE [LARGE SCALE GENOMIC DNA]</scope>
    <source>
        <strain evidence="1 2">DSM 102865</strain>
    </source>
</reference>
<evidence type="ECO:0000313" key="1">
    <source>
        <dbReference type="EMBL" id="NIJ52341.1"/>
    </source>
</evidence>
<dbReference type="EMBL" id="JAASQJ010000001">
    <property type="protein sequence ID" value="NIJ52341.1"/>
    <property type="molecule type" value="Genomic_DNA"/>
</dbReference>
<name>A0ABX0UMN2_9BACT</name>
<dbReference type="Proteomes" id="UP001179181">
    <property type="component" value="Unassembled WGS sequence"/>
</dbReference>
<gene>
    <name evidence="1" type="ORF">FHS68_001497</name>
</gene>
<organism evidence="1 2">
    <name type="scientific">Dyadobacter arcticus</name>
    <dbReference type="NCBI Taxonomy" id="1078754"/>
    <lineage>
        <taxon>Bacteria</taxon>
        <taxon>Pseudomonadati</taxon>
        <taxon>Bacteroidota</taxon>
        <taxon>Cytophagia</taxon>
        <taxon>Cytophagales</taxon>
        <taxon>Spirosomataceae</taxon>
        <taxon>Dyadobacter</taxon>
    </lineage>
</organism>
<proteinExistence type="predicted"/>
<evidence type="ECO:0000313" key="2">
    <source>
        <dbReference type="Proteomes" id="UP001179181"/>
    </source>
</evidence>
<accession>A0ABX0UMN2</accession>
<comment type="caution">
    <text evidence="1">The sequence shown here is derived from an EMBL/GenBank/DDBJ whole genome shotgun (WGS) entry which is preliminary data.</text>
</comment>